<feature type="compositionally biased region" description="Basic and acidic residues" evidence="1">
    <location>
        <begin position="128"/>
        <end position="142"/>
    </location>
</feature>
<dbReference type="RefSeq" id="WP_150443251.1">
    <property type="nucleotide sequence ID" value="NZ_VYQE01000001.1"/>
</dbReference>
<keyword evidence="4" id="KW-1185">Reference proteome</keyword>
<dbReference type="AlphaFoldDB" id="A0A5J5GN18"/>
<dbReference type="EMBL" id="VYQE01000001">
    <property type="protein sequence ID" value="KAA9009766.1"/>
    <property type="molecule type" value="Genomic_DNA"/>
</dbReference>
<feature type="compositionally biased region" description="Pro residues" evidence="1">
    <location>
        <begin position="152"/>
        <end position="169"/>
    </location>
</feature>
<organism evidence="3 4">
    <name type="scientific">Histidinibacterium aquaticum</name>
    <dbReference type="NCBI Taxonomy" id="2613962"/>
    <lineage>
        <taxon>Bacteria</taxon>
        <taxon>Pseudomonadati</taxon>
        <taxon>Pseudomonadota</taxon>
        <taxon>Alphaproteobacteria</taxon>
        <taxon>Rhodobacterales</taxon>
        <taxon>Paracoccaceae</taxon>
        <taxon>Histidinibacterium</taxon>
    </lineage>
</organism>
<sequence length="169" mass="18481">MSQRLNHLNEIISKLTTGADFYRKAGKQTRSSATAATFREQAQTHDAIAKELSGRVEEAGGEVRTFDAMEKGREFLGRIGAMLDGTDRMLVEALDRCEAAIIDSFAEALDDPDCDRDKAELEAGKAQIEAERHRLNETRERANAPSRARAVPPTPSPGPAPRVPKPTHG</sequence>
<proteinExistence type="predicted"/>
<feature type="domain" description="DUF2383" evidence="2">
    <location>
        <begin position="5"/>
        <end position="110"/>
    </location>
</feature>
<reference evidence="3 4" key="1">
    <citation type="submission" date="2019-09" db="EMBL/GenBank/DDBJ databases">
        <authorList>
            <person name="Park J.-S."/>
            <person name="Choi H.-J."/>
        </authorList>
    </citation>
    <scope>NUCLEOTIDE SEQUENCE [LARGE SCALE GENOMIC DNA]</scope>
    <source>
        <strain evidence="3 4">176SS1-4</strain>
    </source>
</reference>
<protein>
    <submittedName>
        <fullName evidence="3">DUF2383 domain-containing protein</fullName>
    </submittedName>
</protein>
<dbReference type="Gene3D" id="1.20.1260.10">
    <property type="match status" value="1"/>
</dbReference>
<dbReference type="InterPro" id="IPR019052">
    <property type="entry name" value="DUF2383"/>
</dbReference>
<feature type="region of interest" description="Disordered" evidence="1">
    <location>
        <begin position="128"/>
        <end position="169"/>
    </location>
</feature>
<name>A0A5J5GN18_9RHOB</name>
<evidence type="ECO:0000256" key="1">
    <source>
        <dbReference type="SAM" id="MobiDB-lite"/>
    </source>
</evidence>
<gene>
    <name evidence="3" type="ORF">F3S47_00405</name>
</gene>
<evidence type="ECO:0000313" key="4">
    <source>
        <dbReference type="Proteomes" id="UP000326554"/>
    </source>
</evidence>
<dbReference type="Pfam" id="PF09537">
    <property type="entry name" value="DUF2383"/>
    <property type="match status" value="1"/>
</dbReference>
<comment type="caution">
    <text evidence="3">The sequence shown here is derived from an EMBL/GenBank/DDBJ whole genome shotgun (WGS) entry which is preliminary data.</text>
</comment>
<dbReference type="InterPro" id="IPR012347">
    <property type="entry name" value="Ferritin-like"/>
</dbReference>
<accession>A0A5J5GN18</accession>
<evidence type="ECO:0000313" key="3">
    <source>
        <dbReference type="EMBL" id="KAA9009766.1"/>
    </source>
</evidence>
<evidence type="ECO:0000259" key="2">
    <source>
        <dbReference type="Pfam" id="PF09537"/>
    </source>
</evidence>
<dbReference type="Proteomes" id="UP000326554">
    <property type="component" value="Unassembled WGS sequence"/>
</dbReference>